<dbReference type="GO" id="GO:0003677">
    <property type="term" value="F:DNA binding"/>
    <property type="evidence" value="ECO:0007669"/>
    <property type="project" value="UniProtKB-KW"/>
</dbReference>
<reference evidence="5 6" key="1">
    <citation type="submission" date="2016-10" db="EMBL/GenBank/DDBJ databases">
        <title>Complete genomic sequencing of Lactobacillus helveticus LH99 and comparative genome analysis.</title>
        <authorList>
            <person name="Li N."/>
            <person name="You C."/>
            <person name="Liu Z."/>
        </authorList>
    </citation>
    <scope>NUCLEOTIDE SEQUENCE [LARGE SCALE GENOMIC DNA]</scope>
    <source>
        <strain evidence="5 6">LH99</strain>
    </source>
</reference>
<dbReference type="Gene3D" id="1.10.150.130">
    <property type="match status" value="1"/>
</dbReference>
<dbReference type="SUPFAM" id="SSF56349">
    <property type="entry name" value="DNA breaking-rejoining enzymes"/>
    <property type="match status" value="1"/>
</dbReference>
<comment type="similarity">
    <text evidence="1">Belongs to the 'phage' integrase family.</text>
</comment>
<dbReference type="EMBL" id="CP017982">
    <property type="protein sequence ID" value="AYE60955.1"/>
    <property type="molecule type" value="Genomic_DNA"/>
</dbReference>
<organism evidence="5 6">
    <name type="scientific">Lactobacillus helveticus</name>
    <name type="common">Lactobacillus suntoryeus</name>
    <dbReference type="NCBI Taxonomy" id="1587"/>
    <lineage>
        <taxon>Bacteria</taxon>
        <taxon>Bacillati</taxon>
        <taxon>Bacillota</taxon>
        <taxon>Bacilli</taxon>
        <taxon>Lactobacillales</taxon>
        <taxon>Lactobacillaceae</taxon>
        <taxon>Lactobacillus</taxon>
    </lineage>
</organism>
<dbReference type="Proteomes" id="UP000267794">
    <property type="component" value="Chromosome"/>
</dbReference>
<dbReference type="InterPro" id="IPR002104">
    <property type="entry name" value="Integrase_catalytic"/>
</dbReference>
<dbReference type="InterPro" id="IPR028259">
    <property type="entry name" value="AP2-like_int_N"/>
</dbReference>
<accession>A0A386RCH7</accession>
<dbReference type="PROSITE" id="PS51898">
    <property type="entry name" value="TYR_RECOMBINASE"/>
    <property type="match status" value="1"/>
</dbReference>
<keyword evidence="2" id="KW-0229">DNA integration</keyword>
<gene>
    <name evidence="5" type="ORF">BC335_0420</name>
</gene>
<keyword evidence="3" id="KW-0238">DNA-binding</keyword>
<evidence type="ECO:0000313" key="5">
    <source>
        <dbReference type="EMBL" id="AYE60955.1"/>
    </source>
</evidence>
<dbReference type="RefSeq" id="WP_046813870.1">
    <property type="nucleotide sequence ID" value="NZ_BLYT01000070.1"/>
</dbReference>
<dbReference type="PANTHER" id="PTHR30349:SF64">
    <property type="entry name" value="PROPHAGE INTEGRASE INTD-RELATED"/>
    <property type="match status" value="1"/>
</dbReference>
<dbReference type="InterPro" id="IPR013762">
    <property type="entry name" value="Integrase-like_cat_sf"/>
</dbReference>
<name>A0A386RCH7_LACHE</name>
<dbReference type="Pfam" id="PF14657">
    <property type="entry name" value="Arm-DNA-bind_4"/>
    <property type="match status" value="1"/>
</dbReference>
<evidence type="ECO:0000256" key="1">
    <source>
        <dbReference type="ARBA" id="ARBA00008857"/>
    </source>
</evidence>
<dbReference type="GO" id="GO:0015074">
    <property type="term" value="P:DNA integration"/>
    <property type="evidence" value="ECO:0007669"/>
    <property type="project" value="UniProtKB-KW"/>
</dbReference>
<dbReference type="GO" id="GO:0006310">
    <property type="term" value="P:DNA recombination"/>
    <property type="evidence" value="ECO:0007669"/>
    <property type="project" value="UniProtKB-KW"/>
</dbReference>
<dbReference type="CDD" id="cd01189">
    <property type="entry name" value="INT_ICEBs1_C_like"/>
    <property type="match status" value="1"/>
</dbReference>
<proteinExistence type="inferred from homology"/>
<dbReference type="Gene3D" id="1.10.443.10">
    <property type="entry name" value="Intergrase catalytic core"/>
    <property type="match status" value="1"/>
</dbReference>
<dbReference type="InterPro" id="IPR004107">
    <property type="entry name" value="Integrase_SAM-like_N"/>
</dbReference>
<evidence type="ECO:0000313" key="6">
    <source>
        <dbReference type="Proteomes" id="UP000267794"/>
    </source>
</evidence>
<dbReference type="Pfam" id="PF00589">
    <property type="entry name" value="Phage_integrase"/>
    <property type="match status" value="1"/>
</dbReference>
<evidence type="ECO:0000256" key="3">
    <source>
        <dbReference type="ARBA" id="ARBA00023125"/>
    </source>
</evidence>
<keyword evidence="4" id="KW-0233">DNA recombination</keyword>
<dbReference type="AlphaFoldDB" id="A0A386RCH7"/>
<dbReference type="InterPro" id="IPR010998">
    <property type="entry name" value="Integrase_recombinase_N"/>
</dbReference>
<evidence type="ECO:0000256" key="4">
    <source>
        <dbReference type="ARBA" id="ARBA00023172"/>
    </source>
</evidence>
<sequence length="383" mass="44904">MNNDIKEYTTPSGKKRYKFAIYVGKSEVTGKSIQARKRGFKSYEDALKCYALISSKIADNTYTGLEIKNHKVSDVYRVWLESYKDTVKTSTLVNVKQFFKNHILKDLGSYYIERLTPFKCQRVAQKWALELPKTFNALIIYSNKLLDYAVRFDYIRKNPMRMIIKPKKQAEHKEFTDFYTKQELNAFLKASKNENIKIYTFFRLLAYSGMRKGEALALKWSDIDFTSNTISINKTVSIGNKHRVVVNNTTKTKRNRAISMDARTMQLLKEWRFQQRQDLLRLGFNPFDKEQVVFQNFDNEVVRPNLVAVWNKRICDKNGLRRIKIHGFRHTHASLLFDAGVPMEDVKQRLGHASIQTTMDIYTHVTKDKQDKTALSFAQYMEN</sequence>
<dbReference type="PANTHER" id="PTHR30349">
    <property type="entry name" value="PHAGE INTEGRASE-RELATED"/>
    <property type="match status" value="1"/>
</dbReference>
<dbReference type="Pfam" id="PF14659">
    <property type="entry name" value="Phage_int_SAM_3"/>
    <property type="match status" value="1"/>
</dbReference>
<evidence type="ECO:0000256" key="2">
    <source>
        <dbReference type="ARBA" id="ARBA00022908"/>
    </source>
</evidence>
<dbReference type="InterPro" id="IPR050090">
    <property type="entry name" value="Tyrosine_recombinase_XerCD"/>
</dbReference>
<protein>
    <submittedName>
        <fullName evidence="5">Integrase</fullName>
    </submittedName>
</protein>
<dbReference type="InterPro" id="IPR011010">
    <property type="entry name" value="DNA_brk_join_enz"/>
</dbReference>